<dbReference type="InterPro" id="IPR032805">
    <property type="entry name" value="Wax_synthase_dom"/>
</dbReference>
<dbReference type="Pfam" id="PF13813">
    <property type="entry name" value="MBOAT_2"/>
    <property type="match status" value="1"/>
</dbReference>
<feature type="transmembrane region" description="Helical" evidence="8">
    <location>
        <begin position="239"/>
        <end position="263"/>
    </location>
</feature>
<evidence type="ECO:0000256" key="2">
    <source>
        <dbReference type="ARBA" id="ARBA00007282"/>
    </source>
</evidence>
<dbReference type="EMBL" id="JABCRI010000003">
    <property type="protein sequence ID" value="KAF8409657.1"/>
    <property type="molecule type" value="Genomic_DNA"/>
</dbReference>
<dbReference type="InterPro" id="IPR017088">
    <property type="entry name" value="Wax_synthase_Magnoliopsida"/>
</dbReference>
<evidence type="ECO:0000256" key="3">
    <source>
        <dbReference type="ARBA" id="ARBA00022679"/>
    </source>
</evidence>
<dbReference type="OMA" id="RTWEAWE"/>
<keyword evidence="7" id="KW-0012">Acyltransferase</keyword>
<dbReference type="GO" id="GO:0008374">
    <property type="term" value="F:O-acyltransferase activity"/>
    <property type="evidence" value="ECO:0007669"/>
    <property type="project" value="InterPro"/>
</dbReference>
<dbReference type="AlphaFoldDB" id="A0A834ZVW9"/>
<name>A0A834ZVW9_TETSI</name>
<accession>A0A834ZVW9</accession>
<feature type="domain" description="Wax synthase" evidence="9">
    <location>
        <begin position="191"/>
        <end position="277"/>
    </location>
</feature>
<evidence type="ECO:0000256" key="4">
    <source>
        <dbReference type="ARBA" id="ARBA00022692"/>
    </source>
</evidence>
<dbReference type="PIRSF" id="PIRSF037006">
    <property type="entry name" value="Wax_synthase"/>
    <property type="match status" value="1"/>
</dbReference>
<dbReference type="Proteomes" id="UP000655225">
    <property type="component" value="Unassembled WGS sequence"/>
</dbReference>
<keyword evidence="4 8" id="KW-0812">Transmembrane</keyword>
<evidence type="ECO:0000256" key="5">
    <source>
        <dbReference type="ARBA" id="ARBA00022989"/>
    </source>
</evidence>
<protein>
    <recommendedName>
        <fullName evidence="9">Wax synthase domain-containing protein</fullName>
    </recommendedName>
</protein>
<organism evidence="10 11">
    <name type="scientific">Tetracentron sinense</name>
    <name type="common">Spur-leaf</name>
    <dbReference type="NCBI Taxonomy" id="13715"/>
    <lineage>
        <taxon>Eukaryota</taxon>
        <taxon>Viridiplantae</taxon>
        <taxon>Streptophyta</taxon>
        <taxon>Embryophyta</taxon>
        <taxon>Tracheophyta</taxon>
        <taxon>Spermatophyta</taxon>
        <taxon>Magnoliopsida</taxon>
        <taxon>Trochodendrales</taxon>
        <taxon>Trochodendraceae</taxon>
        <taxon>Tetracentron</taxon>
    </lineage>
</organism>
<dbReference type="GO" id="GO:0006629">
    <property type="term" value="P:lipid metabolic process"/>
    <property type="evidence" value="ECO:0007669"/>
    <property type="project" value="InterPro"/>
</dbReference>
<evidence type="ECO:0000259" key="9">
    <source>
        <dbReference type="Pfam" id="PF13813"/>
    </source>
</evidence>
<keyword evidence="11" id="KW-1185">Reference proteome</keyword>
<feature type="transmembrane region" description="Helical" evidence="8">
    <location>
        <begin position="299"/>
        <end position="321"/>
    </location>
</feature>
<gene>
    <name evidence="10" type="ORF">HHK36_005735</name>
</gene>
<keyword evidence="6 8" id="KW-0472">Membrane</keyword>
<evidence type="ECO:0000256" key="7">
    <source>
        <dbReference type="ARBA" id="ARBA00023315"/>
    </source>
</evidence>
<proteinExistence type="inferred from homology"/>
<comment type="subcellular location">
    <subcellularLocation>
        <location evidence="1">Membrane</location>
        <topology evidence="1">Multi-pass membrane protein</topology>
    </subcellularLocation>
</comment>
<dbReference type="GO" id="GO:0016020">
    <property type="term" value="C:membrane"/>
    <property type="evidence" value="ECO:0007669"/>
    <property type="project" value="UniProtKB-SubCell"/>
</dbReference>
<dbReference type="PANTHER" id="PTHR31595:SF77">
    <property type="entry name" value="ACYL-COA--STEROL O-ACYLTRANSFERASE 1-LIKE"/>
    <property type="match status" value="1"/>
</dbReference>
<feature type="transmembrane region" description="Helical" evidence="8">
    <location>
        <begin position="160"/>
        <end position="186"/>
    </location>
</feature>
<sequence length="354" mass="40212">MEGEIKNFFMVWLSVLTSLIYCYFLPRKIPEGKLRLLSIIPIICIFTLLPLNLSSMHLGGTTAFFIAWLANFKLLLFSFGQGPLSSDPSISLGRFISIACLPIKIQPDPSPILKNKETPSPQVTQKSPKSPLNYAIKVLLLALLLRVYHYTQYIHPKIILLLYCFHGYFGLEIILAMVAALARSLLGLELEPQFDEPYLSTSLQDFWGRRWNLMVSSILRPTVYVPIRSISKRVMGSRCAPLPAVLCTFIVSGLMHELIFFYLGRQKTTWEVTWFFVLHGICLAMEIEGKKWVNGKWRLPRVVSGPLAVGFVVITNFWLFLPHILRCGAEDKAYREYAAMAAFAKDIARVLGFD</sequence>
<evidence type="ECO:0000313" key="11">
    <source>
        <dbReference type="Proteomes" id="UP000655225"/>
    </source>
</evidence>
<feature type="transmembrane region" description="Helical" evidence="8">
    <location>
        <begin position="269"/>
        <end position="287"/>
    </location>
</feature>
<comment type="similarity">
    <text evidence="2">Belongs to the wax synthase family.</text>
</comment>
<comment type="caution">
    <text evidence="10">The sequence shown here is derived from an EMBL/GenBank/DDBJ whole genome shotgun (WGS) entry which is preliminary data.</text>
</comment>
<feature type="transmembrane region" description="Helical" evidence="8">
    <location>
        <begin position="32"/>
        <end position="51"/>
    </location>
</feature>
<evidence type="ECO:0000256" key="1">
    <source>
        <dbReference type="ARBA" id="ARBA00004141"/>
    </source>
</evidence>
<dbReference type="OrthoDB" id="1077582at2759"/>
<evidence type="ECO:0000313" key="10">
    <source>
        <dbReference type="EMBL" id="KAF8409657.1"/>
    </source>
</evidence>
<feature type="transmembrane region" description="Helical" evidence="8">
    <location>
        <begin position="7"/>
        <end position="26"/>
    </location>
</feature>
<keyword evidence="5 8" id="KW-1133">Transmembrane helix</keyword>
<dbReference type="PANTHER" id="PTHR31595">
    <property type="entry name" value="LONG-CHAIN-ALCOHOL O-FATTY-ACYLTRANSFERASE 3-RELATED"/>
    <property type="match status" value="1"/>
</dbReference>
<dbReference type="InterPro" id="IPR044851">
    <property type="entry name" value="Wax_synthase"/>
</dbReference>
<keyword evidence="3" id="KW-0808">Transferase</keyword>
<reference evidence="10 11" key="1">
    <citation type="submission" date="2020-04" db="EMBL/GenBank/DDBJ databases">
        <title>Plant Genome Project.</title>
        <authorList>
            <person name="Zhang R.-G."/>
        </authorList>
    </citation>
    <scope>NUCLEOTIDE SEQUENCE [LARGE SCALE GENOMIC DNA]</scope>
    <source>
        <strain evidence="10">YNK0</strain>
        <tissue evidence="10">Leaf</tissue>
    </source>
</reference>
<evidence type="ECO:0000256" key="8">
    <source>
        <dbReference type="SAM" id="Phobius"/>
    </source>
</evidence>
<evidence type="ECO:0000256" key="6">
    <source>
        <dbReference type="ARBA" id="ARBA00023136"/>
    </source>
</evidence>
<feature type="transmembrane region" description="Helical" evidence="8">
    <location>
        <begin position="58"/>
        <end position="79"/>
    </location>
</feature>